<reference evidence="1 2" key="1">
    <citation type="submission" date="2023-08" db="EMBL/GenBank/DDBJ databases">
        <title>Implementing the SeqCode for naming new Mesorhizobium species isolated from Vachellia karroo root nodules.</title>
        <authorList>
            <person name="Van Lill M."/>
        </authorList>
    </citation>
    <scope>NUCLEOTIDE SEQUENCE [LARGE SCALE GENOMIC DNA]</scope>
    <source>
        <strain evidence="1 2">VK4B</strain>
    </source>
</reference>
<gene>
    <name evidence="1" type="ORF">RFM23_29670</name>
</gene>
<dbReference type="RefSeq" id="WP_187331517.1">
    <property type="nucleotide sequence ID" value="NZ_JAVIIP010000027.1"/>
</dbReference>
<dbReference type="EMBL" id="JAVIIP010000027">
    <property type="protein sequence ID" value="MDX8541784.1"/>
    <property type="molecule type" value="Genomic_DNA"/>
</dbReference>
<comment type="caution">
    <text evidence="1">The sequence shown here is derived from an EMBL/GenBank/DDBJ whole genome shotgun (WGS) entry which is preliminary data.</text>
</comment>
<evidence type="ECO:0000313" key="1">
    <source>
        <dbReference type="EMBL" id="MDX8541784.1"/>
    </source>
</evidence>
<sequence>MKWAGMKSAEMKSANMRSLEMTHPLLVLGIAAFTIAPFAGLLWRTREWFGW</sequence>
<accession>A0ABU5AWW7</accession>
<dbReference type="Proteomes" id="UP001276564">
    <property type="component" value="Unassembled WGS sequence"/>
</dbReference>
<evidence type="ECO:0000313" key="2">
    <source>
        <dbReference type="Proteomes" id="UP001276564"/>
    </source>
</evidence>
<proteinExistence type="predicted"/>
<keyword evidence="2" id="KW-1185">Reference proteome</keyword>
<organism evidence="1 2">
    <name type="scientific">Mesorhizobium abyssinicae</name>
    <dbReference type="NCBI Taxonomy" id="1209958"/>
    <lineage>
        <taxon>Bacteria</taxon>
        <taxon>Pseudomonadati</taxon>
        <taxon>Pseudomonadota</taxon>
        <taxon>Alphaproteobacteria</taxon>
        <taxon>Hyphomicrobiales</taxon>
        <taxon>Phyllobacteriaceae</taxon>
        <taxon>Mesorhizobium</taxon>
    </lineage>
</organism>
<protein>
    <submittedName>
        <fullName evidence="1">Uncharacterized protein</fullName>
    </submittedName>
</protein>
<name>A0ABU5AWW7_9HYPH</name>